<protein>
    <submittedName>
        <fullName evidence="1">Uncharacterized protein</fullName>
    </submittedName>
</protein>
<dbReference type="RefSeq" id="WP_092775162.1">
    <property type="nucleotide sequence ID" value="NZ_FOGI01000002.1"/>
</dbReference>
<keyword evidence="2" id="KW-1185">Reference proteome</keyword>
<dbReference type="AlphaFoldDB" id="A0A1H9MLA5"/>
<name>A0A1H9MLA5_9PSEU</name>
<organism evidence="1 2">
    <name type="scientific">Actinokineospora terrae</name>
    <dbReference type="NCBI Taxonomy" id="155974"/>
    <lineage>
        <taxon>Bacteria</taxon>
        <taxon>Bacillati</taxon>
        <taxon>Actinomycetota</taxon>
        <taxon>Actinomycetes</taxon>
        <taxon>Pseudonocardiales</taxon>
        <taxon>Pseudonocardiaceae</taxon>
        <taxon>Actinokineospora</taxon>
    </lineage>
</organism>
<proteinExistence type="predicted"/>
<evidence type="ECO:0000313" key="2">
    <source>
        <dbReference type="Proteomes" id="UP000199051"/>
    </source>
</evidence>
<evidence type="ECO:0000313" key="1">
    <source>
        <dbReference type="EMBL" id="SER24398.1"/>
    </source>
</evidence>
<sequence>MGRVLVIGLDPARSRGWDPRPIQAAVARGQARFAELGIESDLCLVAVDDDPEKAIITALRAEDYACVVVGGGIRRDEGLLELFEVVINLVHRYAPRAAVAFNRGPGDSADAAARWLGSDRFGGGEDGLDGEGVAG</sequence>
<dbReference type="STRING" id="155974.SAMN04487818_102216"/>
<accession>A0A1H9MLA5</accession>
<reference evidence="2" key="1">
    <citation type="submission" date="2016-10" db="EMBL/GenBank/DDBJ databases">
        <authorList>
            <person name="Varghese N."/>
            <person name="Submissions S."/>
        </authorList>
    </citation>
    <scope>NUCLEOTIDE SEQUENCE [LARGE SCALE GENOMIC DNA]</scope>
    <source>
        <strain evidence="2">DSM 44260</strain>
    </source>
</reference>
<gene>
    <name evidence="1" type="ORF">SAMN04487818_102216</name>
</gene>
<dbReference type="EMBL" id="FOGI01000002">
    <property type="protein sequence ID" value="SER24398.1"/>
    <property type="molecule type" value="Genomic_DNA"/>
</dbReference>
<dbReference type="Proteomes" id="UP000199051">
    <property type="component" value="Unassembled WGS sequence"/>
</dbReference>